<evidence type="ECO:0000313" key="2">
    <source>
        <dbReference type="Proteomes" id="UP000254877"/>
    </source>
</evidence>
<sequence length="59" mass="6511">MTVFFPILNLAFFMKIFSVRQTVLPALLVLSPVVFAADEQTMIVSAAPQVVSELDTQQP</sequence>
<name>A0A376LPA6_ECOLX</name>
<proteinExistence type="predicted"/>
<protein>
    <submittedName>
        <fullName evidence="1">TonB-dependent receptor</fullName>
    </submittedName>
</protein>
<keyword evidence="1" id="KW-0675">Receptor</keyword>
<dbReference type="Proteomes" id="UP000254877">
    <property type="component" value="Unassembled WGS sequence"/>
</dbReference>
<reference evidence="1 2" key="1">
    <citation type="submission" date="2018-06" db="EMBL/GenBank/DDBJ databases">
        <authorList>
            <consortium name="Pathogen Informatics"/>
            <person name="Doyle S."/>
        </authorList>
    </citation>
    <scope>NUCLEOTIDE SEQUENCE [LARGE SCALE GENOMIC DNA]</scope>
    <source>
        <strain evidence="1 2">NCTC7928</strain>
    </source>
</reference>
<dbReference type="AlphaFoldDB" id="A0A376LPA6"/>
<gene>
    <name evidence="1" type="ORF">NCTC7928_06870</name>
</gene>
<organism evidence="1 2">
    <name type="scientific">Escherichia coli</name>
    <dbReference type="NCBI Taxonomy" id="562"/>
    <lineage>
        <taxon>Bacteria</taxon>
        <taxon>Pseudomonadati</taxon>
        <taxon>Pseudomonadota</taxon>
        <taxon>Gammaproteobacteria</taxon>
        <taxon>Enterobacterales</taxon>
        <taxon>Enterobacteriaceae</taxon>
        <taxon>Escherichia</taxon>
    </lineage>
</organism>
<dbReference type="EMBL" id="UGAB01000002">
    <property type="protein sequence ID" value="STF46072.1"/>
    <property type="molecule type" value="Genomic_DNA"/>
</dbReference>
<accession>A0A376LPA6</accession>
<evidence type="ECO:0000313" key="1">
    <source>
        <dbReference type="EMBL" id="STF46072.1"/>
    </source>
</evidence>